<keyword evidence="1" id="KW-0472">Membrane</keyword>
<dbReference type="InterPro" id="IPR011009">
    <property type="entry name" value="Kinase-like_dom_sf"/>
</dbReference>
<reference evidence="2" key="3">
    <citation type="submission" date="2015-04" db="UniProtKB">
        <authorList>
            <consortium name="EnsemblPlants"/>
        </authorList>
    </citation>
    <scope>IDENTIFICATION</scope>
    <source>
        <strain evidence="2">cv. Jemalong A17</strain>
    </source>
</reference>
<evidence type="ECO:0000313" key="1">
    <source>
        <dbReference type="EMBL" id="AES74048.1"/>
    </source>
</evidence>
<proteinExistence type="predicted"/>
<dbReference type="STRING" id="3880.G7J5C0"/>
<organism evidence="1 3">
    <name type="scientific">Medicago truncatula</name>
    <name type="common">Barrel medic</name>
    <name type="synonym">Medicago tribuloides</name>
    <dbReference type="NCBI Taxonomy" id="3880"/>
    <lineage>
        <taxon>Eukaryota</taxon>
        <taxon>Viridiplantae</taxon>
        <taxon>Streptophyta</taxon>
        <taxon>Embryophyta</taxon>
        <taxon>Tracheophyta</taxon>
        <taxon>Spermatophyta</taxon>
        <taxon>Magnoliopsida</taxon>
        <taxon>eudicotyledons</taxon>
        <taxon>Gunneridae</taxon>
        <taxon>Pentapetalae</taxon>
        <taxon>rosids</taxon>
        <taxon>fabids</taxon>
        <taxon>Fabales</taxon>
        <taxon>Fabaceae</taxon>
        <taxon>Papilionoideae</taxon>
        <taxon>50 kb inversion clade</taxon>
        <taxon>NPAAA clade</taxon>
        <taxon>Hologalegina</taxon>
        <taxon>IRL clade</taxon>
        <taxon>Trifolieae</taxon>
        <taxon>Medicago</taxon>
    </lineage>
</organism>
<dbReference type="SUPFAM" id="SSF56112">
    <property type="entry name" value="Protein kinase-like (PK-like)"/>
    <property type="match status" value="1"/>
</dbReference>
<dbReference type="PaxDb" id="3880-AES74048"/>
<keyword evidence="1" id="KW-0812">Transmembrane</keyword>
<dbReference type="eggNOG" id="KOG1187">
    <property type="taxonomic scope" value="Eukaryota"/>
</dbReference>
<keyword evidence="3" id="KW-1185">Reference proteome</keyword>
<protein>
    <submittedName>
        <fullName evidence="1">Transmembrane protein, putative</fullName>
    </submittedName>
</protein>
<sequence length="154" mass="17984">MTSNEYKVKECDKCIYYKYENNICTIICLYVDNSTCSYLVQAFMLLINSMKSLLSNNIDKKDLREVEILSREAPTIVDVHGFGVVLIELISGHIVVYFRKTPLERLANIRLNGEYNYKELMRCLRLGIACSYSNPKLRPNKRQILPCIHKRRII</sequence>
<dbReference type="EnsemblPlants" id="AES74048">
    <property type="protein sequence ID" value="AES74048"/>
    <property type="gene ID" value="MTR_3g114320"/>
</dbReference>
<reference evidence="1 3" key="2">
    <citation type="journal article" date="2014" name="BMC Genomics">
        <title>An improved genome release (version Mt4.0) for the model legume Medicago truncatula.</title>
        <authorList>
            <person name="Tang H."/>
            <person name="Krishnakumar V."/>
            <person name="Bidwell S."/>
            <person name="Rosen B."/>
            <person name="Chan A."/>
            <person name="Zhou S."/>
            <person name="Gentzbittel L."/>
            <person name="Childs K.L."/>
            <person name="Yandell M."/>
            <person name="Gundlach H."/>
            <person name="Mayer K.F."/>
            <person name="Schwartz D.C."/>
            <person name="Town C.D."/>
        </authorList>
    </citation>
    <scope>GENOME REANNOTATION</scope>
    <source>
        <strain evidence="2 3">cv. Jemalong A17</strain>
    </source>
</reference>
<accession>G7J5C0</accession>
<name>G7J5C0_MEDTR</name>
<reference evidence="1 3" key="1">
    <citation type="journal article" date="2011" name="Nature">
        <title>The Medicago genome provides insight into the evolution of rhizobial symbioses.</title>
        <authorList>
            <person name="Young N.D."/>
            <person name="Debelle F."/>
            <person name="Oldroyd G.E."/>
            <person name="Geurts R."/>
            <person name="Cannon S.B."/>
            <person name="Udvardi M.K."/>
            <person name="Benedito V.A."/>
            <person name="Mayer K.F."/>
            <person name="Gouzy J."/>
            <person name="Schoof H."/>
            <person name="Van de Peer Y."/>
            <person name="Proost S."/>
            <person name="Cook D.R."/>
            <person name="Meyers B.C."/>
            <person name="Spannagl M."/>
            <person name="Cheung F."/>
            <person name="De Mita S."/>
            <person name="Krishnakumar V."/>
            <person name="Gundlach H."/>
            <person name="Zhou S."/>
            <person name="Mudge J."/>
            <person name="Bharti A.K."/>
            <person name="Murray J.D."/>
            <person name="Naoumkina M.A."/>
            <person name="Rosen B."/>
            <person name="Silverstein K.A."/>
            <person name="Tang H."/>
            <person name="Rombauts S."/>
            <person name="Zhao P.X."/>
            <person name="Zhou P."/>
            <person name="Barbe V."/>
            <person name="Bardou P."/>
            <person name="Bechner M."/>
            <person name="Bellec A."/>
            <person name="Berger A."/>
            <person name="Berges H."/>
            <person name="Bidwell S."/>
            <person name="Bisseling T."/>
            <person name="Choisne N."/>
            <person name="Couloux A."/>
            <person name="Denny R."/>
            <person name="Deshpande S."/>
            <person name="Dai X."/>
            <person name="Doyle J.J."/>
            <person name="Dudez A.M."/>
            <person name="Farmer A.D."/>
            <person name="Fouteau S."/>
            <person name="Franken C."/>
            <person name="Gibelin C."/>
            <person name="Gish J."/>
            <person name="Goldstein S."/>
            <person name="Gonzalez A.J."/>
            <person name="Green P.J."/>
            <person name="Hallab A."/>
            <person name="Hartog M."/>
            <person name="Hua A."/>
            <person name="Humphray S.J."/>
            <person name="Jeong D.H."/>
            <person name="Jing Y."/>
            <person name="Jocker A."/>
            <person name="Kenton S.M."/>
            <person name="Kim D.J."/>
            <person name="Klee K."/>
            <person name="Lai H."/>
            <person name="Lang C."/>
            <person name="Lin S."/>
            <person name="Macmil S.L."/>
            <person name="Magdelenat G."/>
            <person name="Matthews L."/>
            <person name="McCorrison J."/>
            <person name="Monaghan E.L."/>
            <person name="Mun J.H."/>
            <person name="Najar F.Z."/>
            <person name="Nicholson C."/>
            <person name="Noirot C."/>
            <person name="O'Bleness M."/>
            <person name="Paule C.R."/>
            <person name="Poulain J."/>
            <person name="Prion F."/>
            <person name="Qin B."/>
            <person name="Qu C."/>
            <person name="Retzel E.F."/>
            <person name="Riddle C."/>
            <person name="Sallet E."/>
            <person name="Samain S."/>
            <person name="Samson N."/>
            <person name="Sanders I."/>
            <person name="Saurat O."/>
            <person name="Scarpelli C."/>
            <person name="Schiex T."/>
            <person name="Segurens B."/>
            <person name="Severin A.J."/>
            <person name="Sherrier D.J."/>
            <person name="Shi R."/>
            <person name="Sims S."/>
            <person name="Singer S.R."/>
            <person name="Sinharoy S."/>
            <person name="Sterck L."/>
            <person name="Viollet A."/>
            <person name="Wang B.B."/>
            <person name="Wang K."/>
            <person name="Wang M."/>
            <person name="Wang X."/>
            <person name="Warfsmann J."/>
            <person name="Weissenbach J."/>
            <person name="White D.D."/>
            <person name="White J.D."/>
            <person name="Wiley G.B."/>
            <person name="Wincker P."/>
            <person name="Xing Y."/>
            <person name="Yang L."/>
            <person name="Yao Z."/>
            <person name="Ying F."/>
            <person name="Zhai J."/>
            <person name="Zhou L."/>
            <person name="Zuber A."/>
            <person name="Denarie J."/>
            <person name="Dixon R.A."/>
            <person name="May G.D."/>
            <person name="Schwartz D.C."/>
            <person name="Rogers J."/>
            <person name="Quetier F."/>
            <person name="Town C.D."/>
            <person name="Roe B.A."/>
        </authorList>
    </citation>
    <scope>NUCLEOTIDE SEQUENCE [LARGE SCALE GENOMIC DNA]</scope>
    <source>
        <strain evidence="1">A17</strain>
        <strain evidence="2 3">cv. Jemalong A17</strain>
    </source>
</reference>
<gene>
    <name evidence="1" type="ordered locus">MTR_3g114320</name>
</gene>
<evidence type="ECO:0000313" key="3">
    <source>
        <dbReference type="Proteomes" id="UP000002051"/>
    </source>
</evidence>
<dbReference type="AlphaFoldDB" id="G7J5C0"/>
<evidence type="ECO:0000313" key="2">
    <source>
        <dbReference type="EnsemblPlants" id="AES74048"/>
    </source>
</evidence>
<dbReference type="Gene3D" id="1.10.510.10">
    <property type="entry name" value="Transferase(Phosphotransferase) domain 1"/>
    <property type="match status" value="1"/>
</dbReference>
<dbReference type="Proteomes" id="UP000002051">
    <property type="component" value="Chromosome 3"/>
</dbReference>
<dbReference type="EMBL" id="CM001219">
    <property type="protein sequence ID" value="AES74048.1"/>
    <property type="molecule type" value="Genomic_DNA"/>
</dbReference>
<dbReference type="HOGENOM" id="CLU_1706911_0_0_1"/>